<evidence type="ECO:0000256" key="4">
    <source>
        <dbReference type="ARBA" id="ARBA00022679"/>
    </source>
</evidence>
<dbReference type="InterPro" id="IPR005248">
    <property type="entry name" value="NadD/NMNAT"/>
</dbReference>
<dbReference type="CDD" id="cd02165">
    <property type="entry name" value="NMNAT"/>
    <property type="match status" value="1"/>
</dbReference>
<keyword evidence="6 10" id="KW-0547">Nucleotide-binding</keyword>
<dbReference type="GO" id="GO:0004515">
    <property type="term" value="F:nicotinate-nucleotide adenylyltransferase activity"/>
    <property type="evidence" value="ECO:0007669"/>
    <property type="project" value="UniProtKB-UniRule"/>
</dbReference>
<dbReference type="InterPro" id="IPR014729">
    <property type="entry name" value="Rossmann-like_a/b/a_fold"/>
</dbReference>
<dbReference type="UniPathway" id="UPA00253">
    <property type="reaction ID" value="UER00332"/>
</dbReference>
<evidence type="ECO:0000313" key="13">
    <source>
        <dbReference type="Proteomes" id="UP000321046"/>
    </source>
</evidence>
<evidence type="ECO:0000256" key="2">
    <source>
        <dbReference type="ARBA" id="ARBA00005019"/>
    </source>
</evidence>
<dbReference type="Pfam" id="PF01467">
    <property type="entry name" value="CTP_transf_like"/>
    <property type="match status" value="1"/>
</dbReference>
<evidence type="ECO:0000259" key="11">
    <source>
        <dbReference type="Pfam" id="PF01467"/>
    </source>
</evidence>
<evidence type="ECO:0000256" key="6">
    <source>
        <dbReference type="ARBA" id="ARBA00022741"/>
    </source>
</evidence>
<keyword evidence="7 10" id="KW-0067">ATP-binding</keyword>
<name>A0A5C6X0C1_9DELT</name>
<dbReference type="EMBL" id="VOSL01000138">
    <property type="protein sequence ID" value="TXD32154.1"/>
    <property type="molecule type" value="Genomic_DNA"/>
</dbReference>
<evidence type="ECO:0000256" key="10">
    <source>
        <dbReference type="HAMAP-Rule" id="MF_00244"/>
    </source>
</evidence>
<evidence type="ECO:0000256" key="9">
    <source>
        <dbReference type="ARBA" id="ARBA00048721"/>
    </source>
</evidence>
<proteinExistence type="inferred from homology"/>
<dbReference type="InterPro" id="IPR004821">
    <property type="entry name" value="Cyt_trans-like"/>
</dbReference>
<keyword evidence="8 10" id="KW-0520">NAD</keyword>
<dbReference type="NCBIfam" id="TIGR00482">
    <property type="entry name" value="nicotinate (nicotinamide) nucleotide adenylyltransferase"/>
    <property type="match status" value="1"/>
</dbReference>
<evidence type="ECO:0000256" key="3">
    <source>
        <dbReference type="ARBA" id="ARBA00022642"/>
    </source>
</evidence>
<comment type="pathway">
    <text evidence="2 10">Cofactor biosynthesis; NAD(+) biosynthesis; deamido-NAD(+) from nicotinate D-ribonucleotide: step 1/1.</text>
</comment>
<dbReference type="EC" id="2.7.7.18" evidence="10"/>
<keyword evidence="4 10" id="KW-0808">Transferase</keyword>
<sequence length="194" mass="22121">MTDPQHVALFGGSFNPPHVCHTLATLWVLQTQPVDEVWWIPTYQHAFNKDLASFEARKAMCQAAIAPFRDVRISEIERELGGESRTIDTVLALKERHPRTRFSLVVGADILGEVDRWKRWDELMTMVNLIVVGRRGHDRDTSPDKIDLELPDISSTIIRDALARCDYESVRAWIPADVLSIIDHHQLYLGTHCA</sequence>
<protein>
    <recommendedName>
        <fullName evidence="10">Probable nicotinate-nucleotide adenylyltransferase</fullName>
        <ecNumber evidence="10">2.7.7.18</ecNumber>
    </recommendedName>
    <alternativeName>
        <fullName evidence="10">Deamido-NAD(+) diphosphorylase</fullName>
    </alternativeName>
    <alternativeName>
        <fullName evidence="10">Deamido-NAD(+) pyrophosphorylase</fullName>
    </alternativeName>
    <alternativeName>
        <fullName evidence="10">Nicotinate mononucleotide adenylyltransferase</fullName>
        <shortName evidence="10">NaMN adenylyltransferase</shortName>
    </alternativeName>
</protein>
<keyword evidence="3 10" id="KW-0662">Pyridine nucleotide biosynthesis</keyword>
<reference evidence="12 13" key="1">
    <citation type="submission" date="2019-08" db="EMBL/GenBank/DDBJ databases">
        <title>Bradymonadales sp. TMQ2.</title>
        <authorList>
            <person name="Liang Q."/>
        </authorList>
    </citation>
    <scope>NUCLEOTIDE SEQUENCE [LARGE SCALE GENOMIC DNA]</scope>
    <source>
        <strain evidence="12 13">TMQ2</strain>
    </source>
</reference>
<dbReference type="GO" id="GO:0005524">
    <property type="term" value="F:ATP binding"/>
    <property type="evidence" value="ECO:0007669"/>
    <property type="project" value="UniProtKB-KW"/>
</dbReference>
<keyword evidence="5 10" id="KW-0548">Nucleotidyltransferase</keyword>
<evidence type="ECO:0000313" key="12">
    <source>
        <dbReference type="EMBL" id="TXD32154.1"/>
    </source>
</evidence>
<evidence type="ECO:0000256" key="5">
    <source>
        <dbReference type="ARBA" id="ARBA00022695"/>
    </source>
</evidence>
<comment type="similarity">
    <text evidence="10">Belongs to the NadD family.</text>
</comment>
<dbReference type="PANTHER" id="PTHR39321:SF3">
    <property type="entry name" value="PHOSPHOPANTETHEINE ADENYLYLTRANSFERASE"/>
    <property type="match status" value="1"/>
</dbReference>
<comment type="caution">
    <text evidence="12">The sequence shown here is derived from an EMBL/GenBank/DDBJ whole genome shotgun (WGS) entry which is preliminary data.</text>
</comment>
<evidence type="ECO:0000256" key="8">
    <source>
        <dbReference type="ARBA" id="ARBA00023027"/>
    </source>
</evidence>
<comment type="function">
    <text evidence="1 10">Catalyzes the reversible adenylation of nicotinate mononucleotide (NaMN) to nicotinic acid adenine dinucleotide (NaAD).</text>
</comment>
<evidence type="ECO:0000256" key="1">
    <source>
        <dbReference type="ARBA" id="ARBA00002324"/>
    </source>
</evidence>
<dbReference type="SUPFAM" id="SSF52374">
    <property type="entry name" value="Nucleotidylyl transferase"/>
    <property type="match status" value="1"/>
</dbReference>
<dbReference type="Gene3D" id="3.40.50.620">
    <property type="entry name" value="HUPs"/>
    <property type="match status" value="1"/>
</dbReference>
<dbReference type="RefSeq" id="WP_146976734.1">
    <property type="nucleotide sequence ID" value="NZ_VOSL01000138.1"/>
</dbReference>
<organism evidence="12 13">
    <name type="scientific">Lujinxingia vulgaris</name>
    <dbReference type="NCBI Taxonomy" id="2600176"/>
    <lineage>
        <taxon>Bacteria</taxon>
        <taxon>Deltaproteobacteria</taxon>
        <taxon>Bradymonadales</taxon>
        <taxon>Lujinxingiaceae</taxon>
        <taxon>Lujinxingia</taxon>
    </lineage>
</organism>
<gene>
    <name evidence="10 12" type="primary">nadD</name>
    <name evidence="12" type="ORF">FRC96_18585</name>
</gene>
<dbReference type="GO" id="GO:0009435">
    <property type="term" value="P:NAD+ biosynthetic process"/>
    <property type="evidence" value="ECO:0007669"/>
    <property type="project" value="UniProtKB-UniRule"/>
</dbReference>
<dbReference type="HAMAP" id="MF_00244">
    <property type="entry name" value="NaMN_adenylyltr"/>
    <property type="match status" value="1"/>
</dbReference>
<accession>A0A5C6X0C1</accession>
<dbReference type="PANTHER" id="PTHR39321">
    <property type="entry name" value="NICOTINATE-NUCLEOTIDE ADENYLYLTRANSFERASE-RELATED"/>
    <property type="match status" value="1"/>
</dbReference>
<dbReference type="Proteomes" id="UP000321046">
    <property type="component" value="Unassembled WGS sequence"/>
</dbReference>
<dbReference type="OrthoDB" id="5295945at2"/>
<evidence type="ECO:0000256" key="7">
    <source>
        <dbReference type="ARBA" id="ARBA00022840"/>
    </source>
</evidence>
<dbReference type="AlphaFoldDB" id="A0A5C6X0C1"/>
<feature type="domain" description="Cytidyltransferase-like" evidence="11">
    <location>
        <begin position="9"/>
        <end position="160"/>
    </location>
</feature>
<comment type="catalytic activity">
    <reaction evidence="9 10">
        <text>nicotinate beta-D-ribonucleotide + ATP + H(+) = deamido-NAD(+) + diphosphate</text>
        <dbReference type="Rhea" id="RHEA:22860"/>
        <dbReference type="ChEBI" id="CHEBI:15378"/>
        <dbReference type="ChEBI" id="CHEBI:30616"/>
        <dbReference type="ChEBI" id="CHEBI:33019"/>
        <dbReference type="ChEBI" id="CHEBI:57502"/>
        <dbReference type="ChEBI" id="CHEBI:58437"/>
        <dbReference type="EC" id="2.7.7.18"/>
    </reaction>
</comment>